<dbReference type="GO" id="GO:0006289">
    <property type="term" value="P:nucleotide-excision repair"/>
    <property type="evidence" value="ECO:0007669"/>
    <property type="project" value="TreeGrafter"/>
</dbReference>
<evidence type="ECO:0000256" key="1">
    <source>
        <dbReference type="ARBA" id="ARBA00022741"/>
    </source>
</evidence>
<dbReference type="PROSITE" id="PS51192">
    <property type="entry name" value="HELICASE_ATP_BIND_1"/>
    <property type="match status" value="1"/>
</dbReference>
<dbReference type="Pfam" id="PF22982">
    <property type="entry name" value="WHD_HRQ1"/>
    <property type="match status" value="1"/>
</dbReference>
<proteinExistence type="predicted"/>
<dbReference type="Pfam" id="PF00271">
    <property type="entry name" value="Helicase_C"/>
    <property type="match status" value="1"/>
</dbReference>
<dbReference type="InterPro" id="IPR001650">
    <property type="entry name" value="Helicase_C-like"/>
</dbReference>
<dbReference type="GO" id="GO:0003676">
    <property type="term" value="F:nucleic acid binding"/>
    <property type="evidence" value="ECO:0007669"/>
    <property type="project" value="InterPro"/>
</dbReference>
<feature type="domain" description="Helicase C-terminal" evidence="4">
    <location>
        <begin position="283"/>
        <end position="436"/>
    </location>
</feature>
<evidence type="ECO:0000256" key="2">
    <source>
        <dbReference type="ARBA" id="ARBA00022840"/>
    </source>
</evidence>
<evidence type="ECO:0000313" key="5">
    <source>
        <dbReference type="EMBL" id="QDU60978.1"/>
    </source>
</evidence>
<evidence type="ECO:0000259" key="4">
    <source>
        <dbReference type="PROSITE" id="PS51194"/>
    </source>
</evidence>
<dbReference type="GO" id="GO:0005524">
    <property type="term" value="F:ATP binding"/>
    <property type="evidence" value="ECO:0007669"/>
    <property type="project" value="UniProtKB-KW"/>
</dbReference>
<feature type="domain" description="Helicase ATP-binding" evidence="3">
    <location>
        <begin position="64"/>
        <end position="247"/>
    </location>
</feature>
<dbReference type="KEGG" id="knv:Pan216_18310"/>
<keyword evidence="5" id="KW-0347">Helicase</keyword>
<organism evidence="5 6">
    <name type="scientific">Kolteria novifilia</name>
    <dbReference type="NCBI Taxonomy" id="2527975"/>
    <lineage>
        <taxon>Bacteria</taxon>
        <taxon>Pseudomonadati</taxon>
        <taxon>Planctomycetota</taxon>
        <taxon>Planctomycetia</taxon>
        <taxon>Kolteriales</taxon>
        <taxon>Kolteriaceae</taxon>
        <taxon>Kolteria</taxon>
    </lineage>
</organism>
<dbReference type="RefSeq" id="WP_419193429.1">
    <property type="nucleotide sequence ID" value="NZ_CP036279.1"/>
</dbReference>
<dbReference type="InterPro" id="IPR014001">
    <property type="entry name" value="Helicase_ATP-bd"/>
</dbReference>
<accession>A0A518B1Y1</accession>
<dbReference type="GO" id="GO:0036297">
    <property type="term" value="P:interstrand cross-link repair"/>
    <property type="evidence" value="ECO:0007669"/>
    <property type="project" value="TreeGrafter"/>
</dbReference>
<dbReference type="Gene3D" id="3.40.50.300">
    <property type="entry name" value="P-loop containing nucleotide triphosphate hydrolases"/>
    <property type="match status" value="2"/>
</dbReference>
<dbReference type="EMBL" id="CP036279">
    <property type="protein sequence ID" value="QDU60978.1"/>
    <property type="molecule type" value="Genomic_DNA"/>
</dbReference>
<dbReference type="SUPFAM" id="SSF52540">
    <property type="entry name" value="P-loop containing nucleoside triphosphate hydrolases"/>
    <property type="match status" value="1"/>
</dbReference>
<reference evidence="5 6" key="1">
    <citation type="submission" date="2019-02" db="EMBL/GenBank/DDBJ databases">
        <title>Deep-cultivation of Planctomycetes and their phenomic and genomic characterization uncovers novel biology.</title>
        <authorList>
            <person name="Wiegand S."/>
            <person name="Jogler M."/>
            <person name="Boedeker C."/>
            <person name="Pinto D."/>
            <person name="Vollmers J."/>
            <person name="Rivas-Marin E."/>
            <person name="Kohn T."/>
            <person name="Peeters S.H."/>
            <person name="Heuer A."/>
            <person name="Rast P."/>
            <person name="Oberbeckmann S."/>
            <person name="Bunk B."/>
            <person name="Jeske O."/>
            <person name="Meyerdierks A."/>
            <person name="Storesund J.E."/>
            <person name="Kallscheuer N."/>
            <person name="Luecker S."/>
            <person name="Lage O.M."/>
            <person name="Pohl T."/>
            <person name="Merkel B.J."/>
            <person name="Hornburger P."/>
            <person name="Mueller R.-W."/>
            <person name="Bruemmer F."/>
            <person name="Labrenz M."/>
            <person name="Spormann A.M."/>
            <person name="Op den Camp H."/>
            <person name="Overmann J."/>
            <person name="Amann R."/>
            <person name="Jetten M.S.M."/>
            <person name="Mascher T."/>
            <person name="Medema M.H."/>
            <person name="Devos D.P."/>
            <person name="Kaster A.-K."/>
            <person name="Ovreas L."/>
            <person name="Rohde M."/>
            <person name="Galperin M.Y."/>
            <person name="Jogler C."/>
        </authorList>
    </citation>
    <scope>NUCLEOTIDE SEQUENCE [LARGE SCALE GENOMIC DNA]</scope>
    <source>
        <strain evidence="5 6">Pan216</strain>
    </source>
</reference>
<keyword evidence="1" id="KW-0547">Nucleotide-binding</keyword>
<dbReference type="CDD" id="cd18797">
    <property type="entry name" value="SF2_C_Hrq"/>
    <property type="match status" value="1"/>
</dbReference>
<name>A0A518B1Y1_9BACT</name>
<dbReference type="PANTHER" id="PTHR47957:SF3">
    <property type="entry name" value="ATP-DEPENDENT HELICASE HRQ1"/>
    <property type="match status" value="1"/>
</dbReference>
<dbReference type="AlphaFoldDB" id="A0A518B1Y1"/>
<dbReference type="Proteomes" id="UP000317093">
    <property type="component" value="Chromosome"/>
</dbReference>
<dbReference type="InterPro" id="IPR018973">
    <property type="entry name" value="MZB"/>
</dbReference>
<evidence type="ECO:0000313" key="6">
    <source>
        <dbReference type="Proteomes" id="UP000317093"/>
    </source>
</evidence>
<keyword evidence="5" id="KW-0378">Hydrolase</keyword>
<keyword evidence="6" id="KW-1185">Reference proteome</keyword>
<protein>
    <submittedName>
        <fullName evidence="5">Putative ATP-dependent helicase Lhr</fullName>
    </submittedName>
</protein>
<sequence>MDVDAVIAELIDDSRFPGRKRLLRTLPGREASYATPDPQLPDGLRSALERLGIERLYTHQVAALEHARSGRSIVTVTGTASGKSLCYNLPVLEQSLLDPQARALYLFPTKALSRDQLGGLERLAAASPDLRERIRPDVFDGDTPTARRRAIKERANVVMTNPDMLHVSLLPQHPKWSRFFADLRVVVLDEVHTYRGIFGSHVANVLRRLRRICHHYGSDPVVLATSATVGNPGPLTEELIGAPVSVVEENGAPCGPKHIFLWSPAEAGLGGLALKSASDEAVLLLQTLLRHQGRAITFTRTRLASELVYRGLTERLAHHAPGLASKVKAYRGGYLPDERRAIERDLFEGRLQAIVSTNALELGIDVGSLDAAVLIGYPGTIASTWQQMGRAGRRAGPSVSILIAQSDPIDQFMLRHPDYFFEQSPEAATLDAENPYILSRHLSCAAFELPLDEDDPPRFGPKTQETAEQLQKEKRLTETGGAYYWARPDNPAVGVSLRHMADNTFSIIERRPEGEVVIANVDAISAPELVYPEAVYLHAAETYLVRELDLEGKIARVERLETDYYTQAILESNIKLRERRRDKPWGDGEAGFGMVDVTWKTVAFKKIKFETRENLGMGPVDIPEQTLPTTGLWLAMGPETRALLKSMGYRPSEALAGTRNLFVMALPLLAMCDVRDISGVVDSSNLGTSALFVYDRYPHGLGYAERGYEQLERLLEMSCRMVEDCGCEEGCPSCVGLPNLRPAIHADPDLSRGYPIPDKGATLCLLRHWTGRSLTGEMEVSPAMRGETSEAS</sequence>
<dbReference type="PANTHER" id="PTHR47957">
    <property type="entry name" value="ATP-DEPENDENT HELICASE HRQ1"/>
    <property type="match status" value="1"/>
</dbReference>
<dbReference type="Pfam" id="PF09369">
    <property type="entry name" value="MZB"/>
    <property type="match status" value="1"/>
</dbReference>
<dbReference type="InterPro" id="IPR011545">
    <property type="entry name" value="DEAD/DEAH_box_helicase_dom"/>
</dbReference>
<dbReference type="Pfam" id="PF00270">
    <property type="entry name" value="DEAD"/>
    <property type="match status" value="1"/>
</dbReference>
<dbReference type="InterPro" id="IPR027417">
    <property type="entry name" value="P-loop_NTPase"/>
</dbReference>
<evidence type="ECO:0000259" key="3">
    <source>
        <dbReference type="PROSITE" id="PS51192"/>
    </source>
</evidence>
<dbReference type="SMART" id="SM00490">
    <property type="entry name" value="HELICc"/>
    <property type="match status" value="1"/>
</dbReference>
<dbReference type="GO" id="GO:0043138">
    <property type="term" value="F:3'-5' DNA helicase activity"/>
    <property type="evidence" value="ECO:0007669"/>
    <property type="project" value="TreeGrafter"/>
</dbReference>
<dbReference type="InterPro" id="IPR055227">
    <property type="entry name" value="HRQ1_WHD"/>
</dbReference>
<gene>
    <name evidence="5" type="ORF">Pan216_18310</name>
</gene>
<dbReference type="CDD" id="cd17923">
    <property type="entry name" value="DEXHc_Hrq1-like"/>
    <property type="match status" value="1"/>
</dbReference>
<dbReference type="PROSITE" id="PS51194">
    <property type="entry name" value="HELICASE_CTER"/>
    <property type="match status" value="1"/>
</dbReference>
<dbReference type="SMART" id="SM00487">
    <property type="entry name" value="DEXDc"/>
    <property type="match status" value="1"/>
</dbReference>
<keyword evidence="2" id="KW-0067">ATP-binding</keyword>